<dbReference type="EMBL" id="FOQH01000002">
    <property type="protein sequence ID" value="SFH79717.1"/>
    <property type="molecule type" value="Genomic_DNA"/>
</dbReference>
<dbReference type="AlphaFoldDB" id="A0A1I3CZ22"/>
<protein>
    <submittedName>
        <fullName evidence="2">Type VI secretion system protein ImpF</fullName>
    </submittedName>
</protein>
<reference evidence="2 3" key="1">
    <citation type="submission" date="2016-10" db="EMBL/GenBank/DDBJ databases">
        <authorList>
            <person name="de Groot N.N."/>
        </authorList>
    </citation>
    <scope>NUCLEOTIDE SEQUENCE [LARGE SCALE GENOMIC DNA]</scope>
    <source>
        <strain evidence="2 3">CGMCC 1.11030</strain>
    </source>
</reference>
<gene>
    <name evidence="2" type="ORF">SAMN05216258_102291</name>
</gene>
<evidence type="ECO:0000313" key="3">
    <source>
        <dbReference type="Proteomes" id="UP000199377"/>
    </source>
</evidence>
<dbReference type="PANTHER" id="PTHR38595">
    <property type="entry name" value="CYTOPLASMIC PROTEIN-RELATED"/>
    <property type="match status" value="1"/>
</dbReference>
<dbReference type="STRING" id="1114924.SAMN05216258_102291"/>
<dbReference type="InterPro" id="IPR007048">
    <property type="entry name" value="IraD/Gp25-like"/>
</dbReference>
<feature type="domain" description="IraD/Gp25-like" evidence="1">
    <location>
        <begin position="39"/>
        <end position="141"/>
    </location>
</feature>
<dbReference type="SUPFAM" id="SSF160719">
    <property type="entry name" value="gpW/gp25-like"/>
    <property type="match status" value="1"/>
</dbReference>
<evidence type="ECO:0000259" key="1">
    <source>
        <dbReference type="Pfam" id="PF04965"/>
    </source>
</evidence>
<evidence type="ECO:0000313" key="2">
    <source>
        <dbReference type="EMBL" id="SFH79717.1"/>
    </source>
</evidence>
<name>A0A1I3CZ22_9RHOB</name>
<dbReference type="PANTHER" id="PTHR38595:SF1">
    <property type="entry name" value="TYPE VI SECRETION SYSTEM COMPONENT TSSE1"/>
    <property type="match status" value="1"/>
</dbReference>
<dbReference type="OrthoDB" id="119583at2"/>
<dbReference type="RefSeq" id="WP_092858226.1">
    <property type="nucleotide sequence ID" value="NZ_FOQH01000002.1"/>
</dbReference>
<keyword evidence="3" id="KW-1185">Reference proteome</keyword>
<organism evidence="2 3">
    <name type="scientific">Albimonas pacifica</name>
    <dbReference type="NCBI Taxonomy" id="1114924"/>
    <lineage>
        <taxon>Bacteria</taxon>
        <taxon>Pseudomonadati</taxon>
        <taxon>Pseudomonadota</taxon>
        <taxon>Alphaproteobacteria</taxon>
        <taxon>Rhodobacterales</taxon>
        <taxon>Paracoccaceae</taxon>
        <taxon>Albimonas</taxon>
    </lineage>
</organism>
<dbReference type="InterPro" id="IPR017737">
    <property type="entry name" value="TssE1-like"/>
</dbReference>
<dbReference type="InterPro" id="IPR053176">
    <property type="entry name" value="T6SS_TssE1-like"/>
</dbReference>
<dbReference type="Pfam" id="PF04965">
    <property type="entry name" value="GPW_gp25"/>
    <property type="match status" value="1"/>
</dbReference>
<accession>A0A1I3CZ22</accession>
<sequence length="165" mass="18542">MADRMLMERLQPSLLDRLTDDAPGERKESASARVIDLARLRQIILRDLEWLLNTSNSESERDYEHAPHAAASTLNYGIRELTGATATVGRALEIQRSIRKAIETFEPRILPETLDVILRQEKVGAGALISFDIRGELWAEPVPIDLYLRTALDVTTGHLKISRQG</sequence>
<proteinExistence type="predicted"/>
<dbReference type="Proteomes" id="UP000199377">
    <property type="component" value="Unassembled WGS sequence"/>
</dbReference>
<dbReference type="NCBIfam" id="TIGR03357">
    <property type="entry name" value="VI_zyme"/>
    <property type="match status" value="1"/>
</dbReference>